<evidence type="ECO:0000313" key="3">
    <source>
        <dbReference type="Proteomes" id="UP000314294"/>
    </source>
</evidence>
<keyword evidence="3" id="KW-1185">Reference proteome</keyword>
<organism evidence="2 3">
    <name type="scientific">Liparis tanakae</name>
    <name type="common">Tanaka's snailfish</name>
    <dbReference type="NCBI Taxonomy" id="230148"/>
    <lineage>
        <taxon>Eukaryota</taxon>
        <taxon>Metazoa</taxon>
        <taxon>Chordata</taxon>
        <taxon>Craniata</taxon>
        <taxon>Vertebrata</taxon>
        <taxon>Euteleostomi</taxon>
        <taxon>Actinopterygii</taxon>
        <taxon>Neopterygii</taxon>
        <taxon>Teleostei</taxon>
        <taxon>Neoteleostei</taxon>
        <taxon>Acanthomorphata</taxon>
        <taxon>Eupercaria</taxon>
        <taxon>Perciformes</taxon>
        <taxon>Cottioidei</taxon>
        <taxon>Cottales</taxon>
        <taxon>Liparidae</taxon>
        <taxon>Liparis</taxon>
    </lineage>
</organism>
<protein>
    <submittedName>
        <fullName evidence="2">Uncharacterized protein</fullName>
    </submittedName>
</protein>
<feature type="compositionally biased region" description="Low complexity" evidence="1">
    <location>
        <begin position="24"/>
        <end position="33"/>
    </location>
</feature>
<dbReference type="AlphaFoldDB" id="A0A4Z2J8M6"/>
<evidence type="ECO:0000313" key="2">
    <source>
        <dbReference type="EMBL" id="TNN86529.1"/>
    </source>
</evidence>
<evidence type="ECO:0000256" key="1">
    <source>
        <dbReference type="SAM" id="MobiDB-lite"/>
    </source>
</evidence>
<gene>
    <name evidence="2" type="ORF">EYF80_003299</name>
</gene>
<feature type="region of interest" description="Disordered" evidence="1">
    <location>
        <begin position="110"/>
        <end position="147"/>
    </location>
</feature>
<name>A0A4Z2J8M6_9TELE</name>
<proteinExistence type="predicted"/>
<feature type="compositionally biased region" description="Basic and acidic residues" evidence="1">
    <location>
        <begin position="12"/>
        <end position="23"/>
    </location>
</feature>
<dbReference type="EMBL" id="SRLO01000015">
    <property type="protein sequence ID" value="TNN86529.1"/>
    <property type="molecule type" value="Genomic_DNA"/>
</dbReference>
<sequence>MRPRGSVIRVGGGKEDDCPEDRGATGPRGTAGRNLSFPRVRIGTVITAGPCRSAAGCGCGESRHAVPRRTIPCHASEAPRGEKGILTNLFSSRWRDEIFLLRANPHDRKQPRSVIAVCGKDGRKEREKASDESSARTPGAKSSDHSLWLVERVEPLMARSAPPHADQLGRDRDPVVEIFQEIYQMGADDFTGAFNGKDG</sequence>
<feature type="compositionally biased region" description="Basic and acidic residues" evidence="1">
    <location>
        <begin position="120"/>
        <end position="134"/>
    </location>
</feature>
<dbReference type="Proteomes" id="UP000314294">
    <property type="component" value="Unassembled WGS sequence"/>
</dbReference>
<reference evidence="2 3" key="1">
    <citation type="submission" date="2019-03" db="EMBL/GenBank/DDBJ databases">
        <title>First draft genome of Liparis tanakae, snailfish: a comprehensive survey of snailfish specific genes.</title>
        <authorList>
            <person name="Kim W."/>
            <person name="Song I."/>
            <person name="Jeong J.-H."/>
            <person name="Kim D."/>
            <person name="Kim S."/>
            <person name="Ryu S."/>
            <person name="Song J.Y."/>
            <person name="Lee S.K."/>
        </authorList>
    </citation>
    <scope>NUCLEOTIDE SEQUENCE [LARGE SCALE GENOMIC DNA]</scope>
    <source>
        <tissue evidence="2">Muscle</tissue>
    </source>
</reference>
<comment type="caution">
    <text evidence="2">The sequence shown here is derived from an EMBL/GenBank/DDBJ whole genome shotgun (WGS) entry which is preliminary data.</text>
</comment>
<accession>A0A4Z2J8M6</accession>
<feature type="region of interest" description="Disordered" evidence="1">
    <location>
        <begin position="1"/>
        <end position="35"/>
    </location>
</feature>